<feature type="transmembrane region" description="Helical" evidence="5">
    <location>
        <begin position="7"/>
        <end position="28"/>
    </location>
</feature>
<keyword evidence="2 5" id="KW-0812">Transmembrane</keyword>
<protein>
    <recommendedName>
        <fullName evidence="8">ABC-transporter type IV</fullName>
    </recommendedName>
</protein>
<evidence type="ECO:0000256" key="1">
    <source>
        <dbReference type="ARBA" id="ARBA00004141"/>
    </source>
</evidence>
<evidence type="ECO:0000313" key="7">
    <source>
        <dbReference type="Proteomes" id="UP000661649"/>
    </source>
</evidence>
<evidence type="ECO:0000256" key="4">
    <source>
        <dbReference type="ARBA" id="ARBA00023136"/>
    </source>
</evidence>
<keyword evidence="3 5" id="KW-1133">Transmembrane helix</keyword>
<keyword evidence="4 5" id="KW-0472">Membrane</keyword>
<dbReference type="RefSeq" id="WP_022304135.1">
    <property type="nucleotide sequence ID" value="NZ_JACRTP010000001.1"/>
</dbReference>
<comment type="caution">
    <text evidence="6">The sequence shown here is derived from an EMBL/GenBank/DDBJ whole genome shotgun (WGS) entry which is preliminary data.</text>
</comment>
<feature type="transmembrane region" description="Helical" evidence="5">
    <location>
        <begin position="68"/>
        <end position="89"/>
    </location>
</feature>
<evidence type="ECO:0000256" key="3">
    <source>
        <dbReference type="ARBA" id="ARBA00022989"/>
    </source>
</evidence>
<dbReference type="InterPro" id="IPR010540">
    <property type="entry name" value="CmpB_TMEM229"/>
</dbReference>
<comment type="subcellular location">
    <subcellularLocation>
        <location evidence="1">Membrane</location>
        <topology evidence="1">Multi-pass membrane protein</topology>
    </subcellularLocation>
</comment>
<evidence type="ECO:0000313" key="6">
    <source>
        <dbReference type="EMBL" id="MBC8627314.1"/>
    </source>
</evidence>
<dbReference type="EMBL" id="JACRTP010000001">
    <property type="protein sequence ID" value="MBC8627314.1"/>
    <property type="molecule type" value="Genomic_DNA"/>
</dbReference>
<accession>A0ABR7P7E0</accession>
<keyword evidence="7" id="KW-1185">Reference proteome</keyword>
<dbReference type="Proteomes" id="UP000661649">
    <property type="component" value="Unassembled WGS sequence"/>
</dbReference>
<dbReference type="Pfam" id="PF06541">
    <property type="entry name" value="ABC_trans_CmpB"/>
    <property type="match status" value="1"/>
</dbReference>
<feature type="transmembrane region" description="Helical" evidence="5">
    <location>
        <begin position="40"/>
        <end position="56"/>
    </location>
</feature>
<name>A0ABR7P7E0_9FIRM</name>
<evidence type="ECO:0008006" key="8">
    <source>
        <dbReference type="Google" id="ProtNLM"/>
    </source>
</evidence>
<sequence length="130" mass="14695">MEKRQPFIVCGITGWCLELIFTGILSAVRKDFSLKGTSSLWMFPIYGMAACIGPVSKKIRHVPIFLRGCFYMTGIFGVELASGSVLKYFKICPWDYSSSQIQYKGLIRADYAPLWFLTGLLFEKILSDNS</sequence>
<reference evidence="6 7" key="1">
    <citation type="submission" date="2020-08" db="EMBL/GenBank/DDBJ databases">
        <title>Genome public.</title>
        <authorList>
            <person name="Liu C."/>
            <person name="Sun Q."/>
        </authorList>
    </citation>
    <scope>NUCLEOTIDE SEQUENCE [LARGE SCALE GENOMIC DNA]</scope>
    <source>
        <strain evidence="6 7">3_YM_SP_D4_24.mj</strain>
    </source>
</reference>
<gene>
    <name evidence="6" type="ORF">H8712_01500</name>
</gene>
<evidence type="ECO:0000256" key="5">
    <source>
        <dbReference type="SAM" id="Phobius"/>
    </source>
</evidence>
<organism evidence="6 7">
    <name type="scientific">Blautia stercoris</name>
    <dbReference type="NCBI Taxonomy" id="871664"/>
    <lineage>
        <taxon>Bacteria</taxon>
        <taxon>Bacillati</taxon>
        <taxon>Bacillota</taxon>
        <taxon>Clostridia</taxon>
        <taxon>Lachnospirales</taxon>
        <taxon>Lachnospiraceae</taxon>
        <taxon>Blautia</taxon>
    </lineage>
</organism>
<dbReference type="PANTHER" id="PTHR31746">
    <property type="entry name" value="TRANSMEMBRANE PROTEIN 229 FAMILY MEMBER"/>
    <property type="match status" value="1"/>
</dbReference>
<evidence type="ECO:0000256" key="2">
    <source>
        <dbReference type="ARBA" id="ARBA00022692"/>
    </source>
</evidence>
<dbReference type="PANTHER" id="PTHR31746:SF2">
    <property type="entry name" value="TRANSMEMBRANE PROTEIN 229A"/>
    <property type="match status" value="1"/>
</dbReference>
<proteinExistence type="predicted"/>